<dbReference type="EC" id="2.7.13.3" evidence="2"/>
<evidence type="ECO:0000256" key="3">
    <source>
        <dbReference type="ARBA" id="ARBA00022553"/>
    </source>
</evidence>
<keyword evidence="7" id="KW-0067">ATP-binding</keyword>
<accession>A0ABS7AF80</accession>
<evidence type="ECO:0000259" key="8">
    <source>
        <dbReference type="SMART" id="SM00091"/>
    </source>
</evidence>
<evidence type="ECO:0000256" key="5">
    <source>
        <dbReference type="ARBA" id="ARBA00022741"/>
    </source>
</evidence>
<protein>
    <recommendedName>
        <fullName evidence="2">histidine kinase</fullName>
        <ecNumber evidence="2">2.7.13.3</ecNumber>
    </recommendedName>
</protein>
<dbReference type="InterPro" id="IPR000014">
    <property type="entry name" value="PAS"/>
</dbReference>
<keyword evidence="4" id="KW-0808">Transferase</keyword>
<dbReference type="Pfam" id="PF07536">
    <property type="entry name" value="HWE_HK"/>
    <property type="match status" value="1"/>
</dbReference>
<sequence>MLAALALVALGVPRIVDLAGQGSRARDVAYGADTLFVALLNAETGQRGYLLTGQEPYLRPYREAEAGIAEAMAAIAAMAEMRPEDDPLRPVLRSLLEVAAAKRAELASALRRYAEAGLEATRELVREGSGLRQMDEIRRLIGEIRAISDVASARAADAAEQRLTWGGLVVACLLALAFAAGLRGQRIGRARETAVAARTRAIVETAPLGIAMFDATLHLMIANHAFAEACGWSGSTPAGRTLTEVLPDHLAPALSAMARQALDHPGELVQADMDGAGPAHERRSWHGLARAVVGTGRARAVVLLLQDITARRDAEAERVLLIHELNHRVKNVIATVQGLATQSWDSADGDGELFLDLFGARLRSLARAHGLLTEAGWAGAALTDVLRVALAPWTGGTESALVVSGEDGKVPRLSPSQVLGLALVLHELATNATKYGALSVPEGRVTLDWAREAEGRIRLTWREQGGPAITEPPAHEGFGSFLIGRAFGSDTEPGEVSRDFTPEGLVAVFRFTPEEA</sequence>
<dbReference type="SMART" id="SM00911">
    <property type="entry name" value="HWE_HK"/>
    <property type="match status" value="1"/>
</dbReference>
<dbReference type="CDD" id="cd19410">
    <property type="entry name" value="HK9-like_sensor"/>
    <property type="match status" value="1"/>
</dbReference>
<feature type="domain" description="Signal transduction histidine kinase HWE region" evidence="9">
    <location>
        <begin position="324"/>
        <end position="407"/>
    </location>
</feature>
<dbReference type="PANTHER" id="PTHR41523:SF7">
    <property type="entry name" value="HISTIDINE KINASE"/>
    <property type="match status" value="1"/>
</dbReference>
<dbReference type="NCBIfam" id="TIGR00229">
    <property type="entry name" value="sensory_box"/>
    <property type="match status" value="1"/>
</dbReference>
<evidence type="ECO:0000256" key="4">
    <source>
        <dbReference type="ARBA" id="ARBA00022679"/>
    </source>
</evidence>
<organism evidence="10 11">
    <name type="scientific">Roseomonas alba</name>
    <dbReference type="NCBI Taxonomy" id="2846776"/>
    <lineage>
        <taxon>Bacteria</taxon>
        <taxon>Pseudomonadati</taxon>
        <taxon>Pseudomonadota</taxon>
        <taxon>Alphaproteobacteria</taxon>
        <taxon>Acetobacterales</taxon>
        <taxon>Roseomonadaceae</taxon>
        <taxon>Roseomonas</taxon>
    </lineage>
</organism>
<dbReference type="PANTHER" id="PTHR41523">
    <property type="entry name" value="TWO-COMPONENT SYSTEM SENSOR PROTEIN"/>
    <property type="match status" value="1"/>
</dbReference>
<keyword evidence="5" id="KW-0547">Nucleotide-binding</keyword>
<dbReference type="SUPFAM" id="SSF55785">
    <property type="entry name" value="PYP-like sensor domain (PAS domain)"/>
    <property type="match status" value="1"/>
</dbReference>
<keyword evidence="11" id="KW-1185">Reference proteome</keyword>
<name>A0ABS7AF80_9PROT</name>
<comment type="caution">
    <text evidence="10">The sequence shown here is derived from an EMBL/GenBank/DDBJ whole genome shotgun (WGS) entry which is preliminary data.</text>
</comment>
<dbReference type="Pfam" id="PF05227">
    <property type="entry name" value="CHASE3"/>
    <property type="match status" value="1"/>
</dbReference>
<evidence type="ECO:0000256" key="7">
    <source>
        <dbReference type="ARBA" id="ARBA00022840"/>
    </source>
</evidence>
<comment type="catalytic activity">
    <reaction evidence="1">
        <text>ATP + protein L-histidine = ADP + protein N-phospho-L-histidine.</text>
        <dbReference type="EC" id="2.7.13.3"/>
    </reaction>
</comment>
<evidence type="ECO:0000256" key="1">
    <source>
        <dbReference type="ARBA" id="ARBA00000085"/>
    </source>
</evidence>
<proteinExistence type="predicted"/>
<feature type="domain" description="PAS" evidence="8">
    <location>
        <begin position="197"/>
        <end position="263"/>
    </location>
</feature>
<keyword evidence="3" id="KW-0597">Phosphoprotein</keyword>
<evidence type="ECO:0000256" key="6">
    <source>
        <dbReference type="ARBA" id="ARBA00022777"/>
    </source>
</evidence>
<dbReference type="Gene3D" id="3.30.565.10">
    <property type="entry name" value="Histidine kinase-like ATPase, C-terminal domain"/>
    <property type="match status" value="1"/>
</dbReference>
<gene>
    <name evidence="10" type="ORF">KPL78_18970</name>
</gene>
<evidence type="ECO:0000313" key="11">
    <source>
        <dbReference type="Proteomes" id="UP001196565"/>
    </source>
</evidence>
<dbReference type="InterPro" id="IPR011102">
    <property type="entry name" value="Sig_transdc_His_kinase_HWE"/>
</dbReference>
<dbReference type="InterPro" id="IPR007891">
    <property type="entry name" value="CHASE3"/>
</dbReference>
<evidence type="ECO:0000256" key="2">
    <source>
        <dbReference type="ARBA" id="ARBA00012438"/>
    </source>
</evidence>
<dbReference type="EMBL" id="JAHYBZ010000006">
    <property type="protein sequence ID" value="MBW6399950.1"/>
    <property type="molecule type" value="Genomic_DNA"/>
</dbReference>
<keyword evidence="6" id="KW-0418">Kinase</keyword>
<dbReference type="Proteomes" id="UP001196565">
    <property type="component" value="Unassembled WGS sequence"/>
</dbReference>
<dbReference type="InterPro" id="IPR035965">
    <property type="entry name" value="PAS-like_dom_sf"/>
</dbReference>
<dbReference type="RefSeq" id="WP_219764536.1">
    <property type="nucleotide sequence ID" value="NZ_JAHYBZ010000006.1"/>
</dbReference>
<dbReference type="InterPro" id="IPR013656">
    <property type="entry name" value="PAS_4"/>
</dbReference>
<reference evidence="10 11" key="1">
    <citation type="submission" date="2021-07" db="EMBL/GenBank/DDBJ databases">
        <authorList>
            <person name="So Y."/>
        </authorList>
    </citation>
    <scope>NUCLEOTIDE SEQUENCE [LARGE SCALE GENOMIC DNA]</scope>
    <source>
        <strain evidence="10 11">HJA6</strain>
    </source>
</reference>
<evidence type="ECO:0000313" key="10">
    <source>
        <dbReference type="EMBL" id="MBW6399950.1"/>
    </source>
</evidence>
<dbReference type="InterPro" id="IPR036890">
    <property type="entry name" value="HATPase_C_sf"/>
</dbReference>
<dbReference type="Pfam" id="PF08448">
    <property type="entry name" value="PAS_4"/>
    <property type="match status" value="1"/>
</dbReference>
<dbReference type="Gene3D" id="3.30.450.20">
    <property type="entry name" value="PAS domain"/>
    <property type="match status" value="1"/>
</dbReference>
<dbReference type="SMART" id="SM00091">
    <property type="entry name" value="PAS"/>
    <property type="match status" value="1"/>
</dbReference>
<evidence type="ECO:0000259" key="9">
    <source>
        <dbReference type="SMART" id="SM00911"/>
    </source>
</evidence>